<dbReference type="Gene3D" id="3.50.7.10">
    <property type="entry name" value="GroEL"/>
    <property type="match status" value="1"/>
</dbReference>
<dbReference type="NCBIfam" id="TIGR02341">
    <property type="entry name" value="chap_CCT_beta"/>
    <property type="match status" value="1"/>
</dbReference>
<dbReference type="InterPro" id="IPR002194">
    <property type="entry name" value="Chaperonin_TCP-1_CS"/>
</dbReference>
<dbReference type="InterPro" id="IPR027413">
    <property type="entry name" value="GROEL-like_equatorial_sf"/>
</dbReference>
<evidence type="ECO:0000256" key="5">
    <source>
        <dbReference type="ARBA" id="ARBA00022741"/>
    </source>
</evidence>
<dbReference type="AlphaFoldDB" id="A0A8S9ZXQ4"/>
<dbReference type="GO" id="GO:0005524">
    <property type="term" value="F:ATP binding"/>
    <property type="evidence" value="ECO:0007669"/>
    <property type="project" value="UniProtKB-KW"/>
</dbReference>
<dbReference type="GO" id="GO:0140662">
    <property type="term" value="F:ATP-dependent protein folding chaperone"/>
    <property type="evidence" value="ECO:0007669"/>
    <property type="project" value="InterPro"/>
</dbReference>
<evidence type="ECO:0000313" key="11">
    <source>
        <dbReference type="Proteomes" id="UP000605970"/>
    </source>
</evidence>
<dbReference type="SUPFAM" id="SSF48592">
    <property type="entry name" value="GroEL equatorial domain-like"/>
    <property type="match status" value="1"/>
</dbReference>
<dbReference type="Pfam" id="PF00118">
    <property type="entry name" value="Cpn60_TCP1"/>
    <property type="match status" value="1"/>
</dbReference>
<dbReference type="Gene3D" id="3.40.50.1820">
    <property type="entry name" value="alpha/beta hydrolase"/>
    <property type="match status" value="1"/>
</dbReference>
<dbReference type="GO" id="GO:0005832">
    <property type="term" value="C:chaperonin-containing T-complex"/>
    <property type="evidence" value="ECO:0007669"/>
    <property type="project" value="InterPro"/>
</dbReference>
<keyword evidence="7 9" id="KW-0143">Chaperone</keyword>
<dbReference type="PROSITE" id="PS00751">
    <property type="entry name" value="TCP1_2"/>
    <property type="match status" value="1"/>
</dbReference>
<dbReference type="Gene3D" id="1.10.560.10">
    <property type="entry name" value="GroEL-like equatorial domain"/>
    <property type="match status" value="2"/>
</dbReference>
<comment type="similarity">
    <text evidence="2 9">Belongs to the TCP-1 chaperonin family.</text>
</comment>
<protein>
    <recommendedName>
        <fullName evidence="3">T-complex protein 1 subunit beta</fullName>
    </recommendedName>
    <alternativeName>
        <fullName evidence="8">CCT-beta</fullName>
    </alternativeName>
</protein>
<organism evidence="10 11">
    <name type="scientific">Meloidogyne graminicola</name>
    <dbReference type="NCBI Taxonomy" id="189291"/>
    <lineage>
        <taxon>Eukaryota</taxon>
        <taxon>Metazoa</taxon>
        <taxon>Ecdysozoa</taxon>
        <taxon>Nematoda</taxon>
        <taxon>Chromadorea</taxon>
        <taxon>Rhabditida</taxon>
        <taxon>Tylenchina</taxon>
        <taxon>Tylenchomorpha</taxon>
        <taxon>Tylenchoidea</taxon>
        <taxon>Meloidogynidae</taxon>
        <taxon>Meloidogyninae</taxon>
        <taxon>Meloidogyne</taxon>
    </lineage>
</organism>
<keyword evidence="5 9" id="KW-0547">Nucleotide-binding</keyword>
<dbReference type="InterPro" id="IPR002423">
    <property type="entry name" value="Cpn60/GroEL/TCP-1"/>
</dbReference>
<dbReference type="OrthoDB" id="10259763at2759"/>
<dbReference type="GO" id="GO:0051082">
    <property type="term" value="F:unfolded protein binding"/>
    <property type="evidence" value="ECO:0007669"/>
    <property type="project" value="InterPro"/>
</dbReference>
<evidence type="ECO:0000256" key="8">
    <source>
        <dbReference type="ARBA" id="ARBA00033237"/>
    </source>
</evidence>
<dbReference type="InterPro" id="IPR029058">
    <property type="entry name" value="AB_hydrolase_fold"/>
</dbReference>
<dbReference type="EMBL" id="JABEBT010000012">
    <property type="protein sequence ID" value="KAF7638451.1"/>
    <property type="molecule type" value="Genomic_DNA"/>
</dbReference>
<keyword evidence="11" id="KW-1185">Reference proteome</keyword>
<dbReference type="InterPro" id="IPR027410">
    <property type="entry name" value="TCP-1-like_intermed_sf"/>
</dbReference>
<dbReference type="InterPro" id="IPR017998">
    <property type="entry name" value="Chaperone_TCP-1"/>
</dbReference>
<comment type="subcellular location">
    <subcellularLocation>
        <location evidence="1">Cytoplasm</location>
    </subcellularLocation>
</comment>
<sequence>MSFGPVRVLKANAQEERGEIARISSFVGATAIGDLVKTTLGPKGMDKILVSGSGDAQNVQVTNDGATILKSIGVDNPAAKVLVDISLTQDKAVGDGTTSVTVFAAELLKEAETMIGQRIHPQTIISGYRKALVVAKDALKNAAYTQENLREDLMKIAKTSLGSKILAQHSDHFAKLAVEAVLRLSENVSLDSIQVIKKLGGSMEDSYLDEGFLLEKKPGMYQPQQISDAKILIANTPMDTDKIKVFGSRIKVDSIAKIAELEQVEKDKMKEKVEKICAHDINVFINRQLIYNYPEQLFADKHVMAIEHADFEGIERLALVLGGEIVSTFDTPTDVKLDEAERSLHDALCVLTTHVRDKRVVPGAGASEMLTATAVMEESQKVPGKESLAMEAYARALIKLPTIICDNAGLDSAEIISHIRAAHVKGIHNIGIGYGDSSGYPSEDGLNADAHAIFQYARRHAPTKDIYIWGHSMGTVAELSDYGIPPRALVLESPFNNLRDVVRNHPFSKPFRLLPWFDWAVINPLIRIGLLMNSDQRIQRISCPILVLHAEDDHIIPIDLGKKLVDSAISANRKVKFVKFAGDREFLHKFIHRAHELPSVIREFLEDAQLPDKGKGRIPQYSEEEIKMDDE</sequence>
<dbReference type="InterPro" id="IPR027409">
    <property type="entry name" value="GroEL-like_apical_dom_sf"/>
</dbReference>
<evidence type="ECO:0000256" key="6">
    <source>
        <dbReference type="ARBA" id="ARBA00022840"/>
    </source>
</evidence>
<comment type="caution">
    <text evidence="10">The sequence shown here is derived from an EMBL/GenBank/DDBJ whole genome shotgun (WGS) entry which is preliminary data.</text>
</comment>
<dbReference type="SUPFAM" id="SSF53474">
    <property type="entry name" value="alpha/beta-Hydrolases"/>
    <property type="match status" value="1"/>
</dbReference>
<evidence type="ECO:0000256" key="4">
    <source>
        <dbReference type="ARBA" id="ARBA00022490"/>
    </source>
</evidence>
<dbReference type="Proteomes" id="UP000605970">
    <property type="component" value="Unassembled WGS sequence"/>
</dbReference>
<dbReference type="SUPFAM" id="SSF52029">
    <property type="entry name" value="GroEL apical domain-like"/>
    <property type="match status" value="1"/>
</dbReference>
<evidence type="ECO:0000313" key="10">
    <source>
        <dbReference type="EMBL" id="KAF7638451.1"/>
    </source>
</evidence>
<dbReference type="SUPFAM" id="SSF54849">
    <property type="entry name" value="GroEL-intermediate domain like"/>
    <property type="match status" value="1"/>
</dbReference>
<dbReference type="FunFam" id="3.50.7.10:FF:000002">
    <property type="entry name" value="T-complex protein 1 subunit beta"/>
    <property type="match status" value="1"/>
</dbReference>
<evidence type="ECO:0000256" key="3">
    <source>
        <dbReference type="ARBA" id="ARBA00018961"/>
    </source>
</evidence>
<gene>
    <name evidence="10" type="ORF">Mgra_00002128</name>
</gene>
<keyword evidence="4" id="KW-0963">Cytoplasm</keyword>
<evidence type="ECO:0000256" key="2">
    <source>
        <dbReference type="ARBA" id="ARBA00008020"/>
    </source>
</evidence>
<reference evidence="10" key="1">
    <citation type="journal article" date="2020" name="Ecol. Evol.">
        <title>Genome structure and content of the rice root-knot nematode (Meloidogyne graminicola).</title>
        <authorList>
            <person name="Phan N.T."/>
            <person name="Danchin E.G.J."/>
            <person name="Klopp C."/>
            <person name="Perfus-Barbeoch L."/>
            <person name="Kozlowski D.K."/>
            <person name="Koutsovoulos G.D."/>
            <person name="Lopez-Roques C."/>
            <person name="Bouchez O."/>
            <person name="Zahm M."/>
            <person name="Besnard G."/>
            <person name="Bellafiore S."/>
        </authorList>
    </citation>
    <scope>NUCLEOTIDE SEQUENCE</scope>
    <source>
        <strain evidence="10">VN-18</strain>
    </source>
</reference>
<dbReference type="PROSITE" id="PS00750">
    <property type="entry name" value="TCP1_1"/>
    <property type="match status" value="1"/>
</dbReference>
<dbReference type="GO" id="GO:0016887">
    <property type="term" value="F:ATP hydrolysis activity"/>
    <property type="evidence" value="ECO:0007669"/>
    <property type="project" value="InterPro"/>
</dbReference>
<dbReference type="PROSITE" id="PS00995">
    <property type="entry name" value="TCP1_3"/>
    <property type="match status" value="1"/>
</dbReference>
<keyword evidence="6 9" id="KW-0067">ATP-binding</keyword>
<dbReference type="PANTHER" id="PTHR11353">
    <property type="entry name" value="CHAPERONIN"/>
    <property type="match status" value="1"/>
</dbReference>
<evidence type="ECO:0000256" key="7">
    <source>
        <dbReference type="ARBA" id="ARBA00023186"/>
    </source>
</evidence>
<evidence type="ECO:0000256" key="9">
    <source>
        <dbReference type="RuleBase" id="RU004187"/>
    </source>
</evidence>
<proteinExistence type="inferred from homology"/>
<name>A0A8S9ZXQ4_9BILA</name>
<evidence type="ECO:0000256" key="1">
    <source>
        <dbReference type="ARBA" id="ARBA00004496"/>
    </source>
</evidence>
<dbReference type="PRINTS" id="PR00304">
    <property type="entry name" value="TCOMPLEXTCP1"/>
</dbReference>
<dbReference type="Gene3D" id="3.30.260.10">
    <property type="entry name" value="TCP-1-like chaperonin intermediate domain"/>
    <property type="match status" value="2"/>
</dbReference>
<dbReference type="InterPro" id="IPR012716">
    <property type="entry name" value="Chap_CCT_beta"/>
</dbReference>
<accession>A0A8S9ZXQ4</accession>